<dbReference type="OrthoDB" id="2250022at2759"/>
<evidence type="ECO:0000256" key="4">
    <source>
        <dbReference type="ARBA" id="ARBA00023136"/>
    </source>
</evidence>
<dbReference type="PANTHER" id="PTHR11662">
    <property type="entry name" value="SOLUTE CARRIER FAMILY 17"/>
    <property type="match status" value="1"/>
</dbReference>
<dbReference type="Proteomes" id="UP000708148">
    <property type="component" value="Unassembled WGS sequence"/>
</dbReference>
<sequence>MDLGLAPIGRRASCRGATRRRGRLAKAQRQTDVQGAETGLAESTCPSPGRPGVREQGDCSCSPHVGAGDLEGKAGEWSWATLGGKYKILAASAGAFIICNMDKVNMSVAIIPMAQDFGWGPSISGLVQSSFFLGYFLFQIPGGYLSSRFSGSRVLPTGVALWSLATVGVPMLGATIPGLCLSRALVGLGEAVSPAAATDMVARIMPREERSRATAFIFAGLHVGSLLGLLISPLLIEGFGWPAVFTCFGGLGLIWVAWFQLVLSDVVQKEKGVAEDLKGRGISTKDQEPIPWSRLLKSQPVQALMFTHFCNNWFQFTMLAWLPTYLKDTLGVSLANAAELSLLPPLAAITTSAIAGPLADYLISNGWKVATVRKLAQCVAFLGPMVCLACATTSDTGSWKVGFITAALGLASFSLAGLYCNHQDLSPKYAGVLLGITNTAGALPGIIGVAVTGILMDQTDSWTLSLFVPSMIFFLAGSIVFTLYGRGDLLQFADDSAS</sequence>
<keyword evidence="10" id="KW-1185">Reference proteome</keyword>
<feature type="domain" description="Major facilitator superfamily (MFS) profile" evidence="8">
    <location>
        <begin position="88"/>
        <end position="488"/>
    </location>
</feature>
<dbReference type="GO" id="GO:0005315">
    <property type="term" value="F:phosphate transmembrane transporter activity"/>
    <property type="evidence" value="ECO:0007669"/>
    <property type="project" value="UniProtKB-ARBA"/>
</dbReference>
<dbReference type="SUPFAM" id="SSF103473">
    <property type="entry name" value="MFS general substrate transporter"/>
    <property type="match status" value="1"/>
</dbReference>
<feature type="transmembrane region" description="Helical" evidence="7">
    <location>
        <begin position="432"/>
        <end position="456"/>
    </location>
</feature>
<gene>
    <name evidence="9" type="ORF">OSTQU699_LOCUS6608</name>
</gene>
<dbReference type="CDD" id="cd17380">
    <property type="entry name" value="MFS_SLC17A9_like"/>
    <property type="match status" value="1"/>
</dbReference>
<dbReference type="EMBL" id="CAJHUC010001471">
    <property type="protein sequence ID" value="CAD7701249.1"/>
    <property type="molecule type" value="Genomic_DNA"/>
</dbReference>
<evidence type="ECO:0000259" key="8">
    <source>
        <dbReference type="PROSITE" id="PS50850"/>
    </source>
</evidence>
<dbReference type="Gene3D" id="1.20.1250.20">
    <property type="entry name" value="MFS general substrate transporter like domains"/>
    <property type="match status" value="2"/>
</dbReference>
<accession>A0A8S1J237</accession>
<dbReference type="InterPro" id="IPR011701">
    <property type="entry name" value="MFS"/>
</dbReference>
<evidence type="ECO:0000256" key="7">
    <source>
        <dbReference type="SAM" id="Phobius"/>
    </source>
</evidence>
<dbReference type="InterPro" id="IPR044777">
    <property type="entry name" value="SLC17A9-like"/>
</dbReference>
<feature type="transmembrane region" description="Helical" evidence="7">
    <location>
        <begin position="400"/>
        <end position="420"/>
    </location>
</feature>
<dbReference type="InterPro" id="IPR020846">
    <property type="entry name" value="MFS_dom"/>
</dbReference>
<evidence type="ECO:0000256" key="1">
    <source>
        <dbReference type="ARBA" id="ARBA00004141"/>
    </source>
</evidence>
<keyword evidence="3 7" id="KW-1133">Transmembrane helix</keyword>
<organism evidence="9 10">
    <name type="scientific">Ostreobium quekettii</name>
    <dbReference type="NCBI Taxonomy" id="121088"/>
    <lineage>
        <taxon>Eukaryota</taxon>
        <taxon>Viridiplantae</taxon>
        <taxon>Chlorophyta</taxon>
        <taxon>core chlorophytes</taxon>
        <taxon>Ulvophyceae</taxon>
        <taxon>TCBD clade</taxon>
        <taxon>Bryopsidales</taxon>
        <taxon>Ostreobineae</taxon>
        <taxon>Ostreobiaceae</taxon>
        <taxon>Ostreobium</taxon>
    </lineage>
</organism>
<protein>
    <recommendedName>
        <fullName evidence="8">Major facilitator superfamily (MFS) profile domain-containing protein</fullName>
    </recommendedName>
</protein>
<comment type="caution">
    <text evidence="9">The sequence shown here is derived from an EMBL/GenBank/DDBJ whole genome shotgun (WGS) entry which is preliminary data.</text>
</comment>
<feature type="transmembrane region" description="Helical" evidence="7">
    <location>
        <begin position="117"/>
        <end position="138"/>
    </location>
</feature>
<name>A0A8S1J237_9CHLO</name>
<keyword evidence="4 7" id="KW-0472">Membrane</keyword>
<comment type="similarity">
    <text evidence="5">Belongs to the major facilitator superfamily. Sodium/anion cotransporter (TC 2.A.1.14) family.</text>
</comment>
<dbReference type="Pfam" id="PF07690">
    <property type="entry name" value="MFS_1"/>
    <property type="match status" value="1"/>
</dbReference>
<dbReference type="InterPro" id="IPR050382">
    <property type="entry name" value="MFS_Na/Anion_cotransporter"/>
</dbReference>
<feature type="transmembrane region" description="Helical" evidence="7">
    <location>
        <begin position="242"/>
        <end position="263"/>
    </location>
</feature>
<dbReference type="AlphaFoldDB" id="A0A8S1J237"/>
<comment type="subcellular location">
    <subcellularLocation>
        <location evidence="1">Membrane</location>
        <topology evidence="1">Multi-pass membrane protein</topology>
    </subcellularLocation>
</comment>
<feature type="transmembrane region" description="Helical" evidence="7">
    <location>
        <begin position="462"/>
        <end position="484"/>
    </location>
</feature>
<proteinExistence type="inferred from homology"/>
<feature type="transmembrane region" description="Helical" evidence="7">
    <location>
        <begin position="213"/>
        <end position="236"/>
    </location>
</feature>
<reference evidence="9" key="1">
    <citation type="submission" date="2020-12" db="EMBL/GenBank/DDBJ databases">
        <authorList>
            <person name="Iha C."/>
        </authorList>
    </citation>
    <scope>NUCLEOTIDE SEQUENCE</scope>
</reference>
<evidence type="ECO:0000313" key="9">
    <source>
        <dbReference type="EMBL" id="CAD7701249.1"/>
    </source>
</evidence>
<dbReference type="FunFam" id="1.20.1250.20:FF:000272">
    <property type="entry name" value="Probable anion transporter 6, chloroplastic"/>
    <property type="match status" value="1"/>
</dbReference>
<keyword evidence="2 7" id="KW-0812">Transmembrane</keyword>
<dbReference type="GO" id="GO:0016020">
    <property type="term" value="C:membrane"/>
    <property type="evidence" value="ECO:0007669"/>
    <property type="project" value="UniProtKB-SubCell"/>
</dbReference>
<dbReference type="PANTHER" id="PTHR11662:SF243">
    <property type="entry name" value="ANION TRANSPORTER 6, CHLOROPLASTIC-RELATED"/>
    <property type="match status" value="1"/>
</dbReference>
<dbReference type="PROSITE" id="PS50850">
    <property type="entry name" value="MFS"/>
    <property type="match status" value="1"/>
</dbReference>
<dbReference type="FunFam" id="1.20.1250.20:FF:000058">
    <property type="entry name" value="ascorbate transporter, chloroplastic isoform X1"/>
    <property type="match status" value="1"/>
</dbReference>
<evidence type="ECO:0000256" key="3">
    <source>
        <dbReference type="ARBA" id="ARBA00022989"/>
    </source>
</evidence>
<dbReference type="InterPro" id="IPR036259">
    <property type="entry name" value="MFS_trans_sf"/>
</dbReference>
<evidence type="ECO:0000256" key="5">
    <source>
        <dbReference type="ARBA" id="ARBA00024362"/>
    </source>
</evidence>
<feature type="transmembrane region" description="Helical" evidence="7">
    <location>
        <begin position="158"/>
        <end position="181"/>
    </location>
</feature>
<evidence type="ECO:0000256" key="6">
    <source>
        <dbReference type="SAM" id="MobiDB-lite"/>
    </source>
</evidence>
<evidence type="ECO:0000256" key="2">
    <source>
        <dbReference type="ARBA" id="ARBA00022692"/>
    </source>
</evidence>
<feature type="region of interest" description="Disordered" evidence="6">
    <location>
        <begin position="18"/>
        <end position="58"/>
    </location>
</feature>
<evidence type="ECO:0000313" key="10">
    <source>
        <dbReference type="Proteomes" id="UP000708148"/>
    </source>
</evidence>